<evidence type="ECO:0000256" key="2">
    <source>
        <dbReference type="ARBA" id="ARBA00022527"/>
    </source>
</evidence>
<evidence type="ECO:0000256" key="4">
    <source>
        <dbReference type="ARBA" id="ARBA00022741"/>
    </source>
</evidence>
<accession>A0A0B2V7A0</accession>
<dbReference type="STRING" id="6265.A0A0B2V7A0"/>
<dbReference type="Gene3D" id="1.10.510.10">
    <property type="entry name" value="Transferase(Phosphotransferase) domain 1"/>
    <property type="match status" value="1"/>
</dbReference>
<dbReference type="PROSITE" id="PS00108">
    <property type="entry name" value="PROTEIN_KINASE_ST"/>
    <property type="match status" value="1"/>
</dbReference>
<dbReference type="GO" id="GO:0005634">
    <property type="term" value="C:nucleus"/>
    <property type="evidence" value="ECO:0007669"/>
    <property type="project" value="TreeGrafter"/>
</dbReference>
<evidence type="ECO:0000256" key="5">
    <source>
        <dbReference type="ARBA" id="ARBA00022777"/>
    </source>
</evidence>
<dbReference type="PROSITE" id="PS00107">
    <property type="entry name" value="PROTEIN_KINASE_ATP"/>
    <property type="match status" value="1"/>
</dbReference>
<reference evidence="11 12" key="1">
    <citation type="submission" date="2014-11" db="EMBL/GenBank/DDBJ databases">
        <title>Genetic blueprint of the zoonotic pathogen Toxocara canis.</title>
        <authorList>
            <person name="Zhu X.-Q."/>
            <person name="Korhonen P.K."/>
            <person name="Cai H."/>
            <person name="Young N.D."/>
            <person name="Nejsum P."/>
            <person name="von Samson-Himmelstjerna G."/>
            <person name="Boag P.R."/>
            <person name="Tan P."/>
            <person name="Li Q."/>
            <person name="Min J."/>
            <person name="Yang Y."/>
            <person name="Wang X."/>
            <person name="Fang X."/>
            <person name="Hall R.S."/>
            <person name="Hofmann A."/>
            <person name="Sternberg P.W."/>
            <person name="Jex A.R."/>
            <person name="Gasser R.B."/>
        </authorList>
    </citation>
    <scope>NUCLEOTIDE SEQUENCE [LARGE SCALE GENOMIC DNA]</scope>
    <source>
        <strain evidence="11">PN_DK_2014</strain>
    </source>
</reference>
<keyword evidence="5 11" id="KW-0418">Kinase</keyword>
<organism evidence="11 12">
    <name type="scientific">Toxocara canis</name>
    <name type="common">Canine roundworm</name>
    <dbReference type="NCBI Taxonomy" id="6265"/>
    <lineage>
        <taxon>Eukaryota</taxon>
        <taxon>Metazoa</taxon>
        <taxon>Ecdysozoa</taxon>
        <taxon>Nematoda</taxon>
        <taxon>Chromadorea</taxon>
        <taxon>Rhabditida</taxon>
        <taxon>Spirurina</taxon>
        <taxon>Ascaridomorpha</taxon>
        <taxon>Ascaridoidea</taxon>
        <taxon>Toxocaridae</taxon>
        <taxon>Toxocara</taxon>
    </lineage>
</organism>
<dbReference type="FunFam" id="1.10.510.10:FF:000624">
    <property type="entry name" value="Mitogen-activated protein kinase"/>
    <property type="match status" value="1"/>
</dbReference>
<dbReference type="InterPro" id="IPR000719">
    <property type="entry name" value="Prot_kinase_dom"/>
</dbReference>
<feature type="domain" description="Protein kinase" evidence="10">
    <location>
        <begin position="11"/>
        <end position="360"/>
    </location>
</feature>
<keyword evidence="12" id="KW-1185">Reference proteome</keyword>
<dbReference type="OMA" id="DEWACGC"/>
<dbReference type="PANTHER" id="PTHR24056">
    <property type="entry name" value="CELL DIVISION PROTEIN KINASE"/>
    <property type="match status" value="1"/>
</dbReference>
<proteinExistence type="inferred from homology"/>
<dbReference type="PROSITE" id="PS50011">
    <property type="entry name" value="PROTEIN_KINASE_DOM"/>
    <property type="match status" value="1"/>
</dbReference>
<comment type="caution">
    <text evidence="11">The sequence shown here is derived from an EMBL/GenBank/DDBJ whole genome shotgun (WGS) entry which is preliminary data.</text>
</comment>
<evidence type="ECO:0000256" key="1">
    <source>
        <dbReference type="ARBA" id="ARBA00006485"/>
    </source>
</evidence>
<keyword evidence="6 7" id="KW-0067">ATP-binding</keyword>
<dbReference type="InterPro" id="IPR008271">
    <property type="entry name" value="Ser/Thr_kinase_AS"/>
</dbReference>
<keyword evidence="3" id="KW-0808">Transferase</keyword>
<dbReference type="InterPro" id="IPR017441">
    <property type="entry name" value="Protein_kinase_ATP_BS"/>
</dbReference>
<comment type="similarity">
    <text evidence="1">Belongs to the protein kinase superfamily. CMGC Ser/Thr protein kinase family. CDC2/CDKX subfamily.</text>
</comment>
<keyword evidence="2 8" id="KW-0723">Serine/threonine-protein kinase</keyword>
<dbReference type="OrthoDB" id="63265at2759"/>
<keyword evidence="9" id="KW-0812">Transmembrane</keyword>
<evidence type="ECO:0000313" key="11">
    <source>
        <dbReference type="EMBL" id="KHN79296.1"/>
    </source>
</evidence>
<gene>
    <name evidence="11" type="primary">cdk20</name>
    <name evidence="11" type="ORF">Tcan_02996</name>
</gene>
<dbReference type="EMBL" id="JPKZ01001928">
    <property type="protein sequence ID" value="KHN79296.1"/>
    <property type="molecule type" value="Genomic_DNA"/>
</dbReference>
<dbReference type="AlphaFoldDB" id="A0A0B2V7A0"/>
<dbReference type="PANTHER" id="PTHR24056:SF469">
    <property type="entry name" value="PROTEIN KINASE DOMAIN-CONTAINING PROTEIN"/>
    <property type="match status" value="1"/>
</dbReference>
<name>A0A0B2V7A0_TOXCA</name>
<dbReference type="GO" id="GO:0005524">
    <property type="term" value="F:ATP binding"/>
    <property type="evidence" value="ECO:0007669"/>
    <property type="project" value="UniProtKB-UniRule"/>
</dbReference>
<dbReference type="Proteomes" id="UP000031036">
    <property type="component" value="Unassembled WGS sequence"/>
</dbReference>
<keyword evidence="9" id="KW-0472">Membrane</keyword>
<evidence type="ECO:0000256" key="3">
    <source>
        <dbReference type="ARBA" id="ARBA00022679"/>
    </source>
</evidence>
<keyword evidence="9" id="KW-1133">Transmembrane helix</keyword>
<evidence type="ECO:0000256" key="9">
    <source>
        <dbReference type="SAM" id="Phobius"/>
    </source>
</evidence>
<evidence type="ECO:0000313" key="12">
    <source>
        <dbReference type="Proteomes" id="UP000031036"/>
    </source>
</evidence>
<dbReference type="InterPro" id="IPR011009">
    <property type="entry name" value="Kinase-like_dom_sf"/>
</dbReference>
<evidence type="ECO:0000259" key="10">
    <source>
        <dbReference type="PROSITE" id="PS50011"/>
    </source>
</evidence>
<dbReference type="SMART" id="SM00220">
    <property type="entry name" value="S_TKc"/>
    <property type="match status" value="1"/>
</dbReference>
<feature type="binding site" evidence="7">
    <location>
        <position position="40"/>
    </location>
    <ligand>
        <name>ATP</name>
        <dbReference type="ChEBI" id="CHEBI:30616"/>
    </ligand>
</feature>
<evidence type="ECO:0000256" key="6">
    <source>
        <dbReference type="ARBA" id="ARBA00022840"/>
    </source>
</evidence>
<evidence type="ECO:0000256" key="8">
    <source>
        <dbReference type="RuleBase" id="RU000304"/>
    </source>
</evidence>
<dbReference type="InterPro" id="IPR050108">
    <property type="entry name" value="CDK"/>
</dbReference>
<dbReference type="SUPFAM" id="SSF56112">
    <property type="entry name" value="Protein kinase-like (PK-like)"/>
    <property type="match status" value="1"/>
</dbReference>
<protein>
    <submittedName>
        <fullName evidence="11">Cyclin-dependent kinase 20</fullName>
    </submittedName>
</protein>
<sequence>MSSSGEYGSAYGIIAPIGQGSFGLVMKARKLQTGETVAIKRIPLRPDRQSEIEVIREMFALRNTDHENIVKLIDIISSTDTVSLVMEYVESNLKAVIEDVYRPLNDGVIRFYFFQLLCGVCYLHSLGIMHRDLKPQNVLISSEGILKITDFGQACLYFPDDPNKTYEHQVASRWYRAPELLFGSTKYTPKVDMWSCGCILAELLNGTPLFAGRNDLEQIALVMSVLGSPSEQNWKGWKDLPDSRKIAFEKMEPVQDWSTIVVGIAIGKIPSMVTWLNLSILTTLIAAVFLFPHAFRFDGFLKFHDVKAWLCDRYWGHNGMCMGPRVPLASADCMNLLRHLIVYSDEKRYSAVEALSHDFLLEAIPRRAPYVPRVSSKRDMATVLEYDPNVDVSNQFFGIADI</sequence>
<feature type="transmembrane region" description="Helical" evidence="9">
    <location>
        <begin position="275"/>
        <end position="295"/>
    </location>
</feature>
<dbReference type="Gene3D" id="3.30.200.20">
    <property type="entry name" value="Phosphorylase Kinase, domain 1"/>
    <property type="match status" value="1"/>
</dbReference>
<evidence type="ECO:0000256" key="7">
    <source>
        <dbReference type="PROSITE-ProRule" id="PRU10141"/>
    </source>
</evidence>
<keyword evidence="4 7" id="KW-0547">Nucleotide-binding</keyword>
<dbReference type="Pfam" id="PF00069">
    <property type="entry name" value="Pkinase"/>
    <property type="match status" value="1"/>
</dbReference>
<dbReference type="GO" id="GO:0004674">
    <property type="term" value="F:protein serine/threonine kinase activity"/>
    <property type="evidence" value="ECO:0007669"/>
    <property type="project" value="UniProtKB-KW"/>
</dbReference>